<sequence length="230" mass="24342">MDLVSTSSAEQRQRRHWAAADSTSSRPLGIGGAMYDGIHTLDADSTPENDTKDRGCVVLPDQASTPAPEYTASTSTPPPPTPTPAPRGLVTDPRALLALISSVPPQTFHSYCLSHLNPANVLIVCSVERRSTTGKAAGPLDPTGAKRIGSIPTTVLLYYGMFLFKASLSSYPRAAPSSADAATGAAASSRATATLRVLRILLINHPEWFSTSPRKIAFDTRPCAPNSRTD</sequence>
<gene>
    <name evidence="2" type="ORF">DFP72DRAFT_1175722</name>
</gene>
<organism evidence="2 3">
    <name type="scientific">Ephemerocybe angulata</name>
    <dbReference type="NCBI Taxonomy" id="980116"/>
    <lineage>
        <taxon>Eukaryota</taxon>
        <taxon>Fungi</taxon>
        <taxon>Dikarya</taxon>
        <taxon>Basidiomycota</taxon>
        <taxon>Agaricomycotina</taxon>
        <taxon>Agaricomycetes</taxon>
        <taxon>Agaricomycetidae</taxon>
        <taxon>Agaricales</taxon>
        <taxon>Agaricineae</taxon>
        <taxon>Psathyrellaceae</taxon>
        <taxon>Ephemerocybe</taxon>
    </lineage>
</organism>
<comment type="caution">
    <text evidence="2">The sequence shown here is derived from an EMBL/GenBank/DDBJ whole genome shotgun (WGS) entry which is preliminary data.</text>
</comment>
<protein>
    <submittedName>
        <fullName evidence="2">Uncharacterized protein</fullName>
    </submittedName>
</protein>
<evidence type="ECO:0000313" key="2">
    <source>
        <dbReference type="EMBL" id="KAF6746206.1"/>
    </source>
</evidence>
<feature type="compositionally biased region" description="Pro residues" evidence="1">
    <location>
        <begin position="76"/>
        <end position="85"/>
    </location>
</feature>
<feature type="compositionally biased region" description="Polar residues" evidence="1">
    <location>
        <begin position="1"/>
        <end position="10"/>
    </location>
</feature>
<proteinExistence type="predicted"/>
<evidence type="ECO:0000256" key="1">
    <source>
        <dbReference type="SAM" id="MobiDB-lite"/>
    </source>
</evidence>
<accession>A0A8H6HI87</accession>
<evidence type="ECO:0000313" key="3">
    <source>
        <dbReference type="Proteomes" id="UP000521943"/>
    </source>
</evidence>
<dbReference type="EMBL" id="JACGCI010000095">
    <property type="protein sequence ID" value="KAF6746206.1"/>
    <property type="molecule type" value="Genomic_DNA"/>
</dbReference>
<keyword evidence="3" id="KW-1185">Reference proteome</keyword>
<reference evidence="2 3" key="1">
    <citation type="submission" date="2020-07" db="EMBL/GenBank/DDBJ databases">
        <title>Comparative genomics of pyrophilous fungi reveals a link between fire events and developmental genes.</title>
        <authorList>
            <consortium name="DOE Joint Genome Institute"/>
            <person name="Steindorff A.S."/>
            <person name="Carver A."/>
            <person name="Calhoun S."/>
            <person name="Stillman K."/>
            <person name="Liu H."/>
            <person name="Lipzen A."/>
            <person name="Pangilinan J."/>
            <person name="Labutti K."/>
            <person name="Bruns T.D."/>
            <person name="Grigoriev I.V."/>
        </authorList>
    </citation>
    <scope>NUCLEOTIDE SEQUENCE [LARGE SCALE GENOMIC DNA]</scope>
    <source>
        <strain evidence="2 3">CBS 144469</strain>
    </source>
</reference>
<dbReference type="AlphaFoldDB" id="A0A8H6HI87"/>
<feature type="region of interest" description="Disordered" evidence="1">
    <location>
        <begin position="1"/>
        <end position="87"/>
    </location>
</feature>
<feature type="compositionally biased region" description="Low complexity" evidence="1">
    <location>
        <begin position="63"/>
        <end position="75"/>
    </location>
</feature>
<dbReference type="Proteomes" id="UP000521943">
    <property type="component" value="Unassembled WGS sequence"/>
</dbReference>
<name>A0A8H6HI87_9AGAR</name>